<evidence type="ECO:0000313" key="2">
    <source>
        <dbReference type="EMBL" id="PWZ21821.1"/>
    </source>
</evidence>
<feature type="compositionally biased region" description="Low complexity" evidence="1">
    <location>
        <begin position="277"/>
        <end position="303"/>
    </location>
</feature>
<feature type="region of interest" description="Disordered" evidence="1">
    <location>
        <begin position="273"/>
        <end position="334"/>
    </location>
</feature>
<feature type="region of interest" description="Disordered" evidence="1">
    <location>
        <begin position="87"/>
        <end position="106"/>
    </location>
</feature>
<feature type="region of interest" description="Disordered" evidence="1">
    <location>
        <begin position="544"/>
        <end position="581"/>
    </location>
</feature>
<dbReference type="PANTHER" id="PTHR46136:SF28">
    <property type="entry name" value="NET DOMAIN-CONTAINING PROTEIN"/>
    <property type="match status" value="1"/>
</dbReference>
<organism evidence="2">
    <name type="scientific">Zea mays</name>
    <name type="common">Maize</name>
    <dbReference type="NCBI Taxonomy" id="4577"/>
    <lineage>
        <taxon>Eukaryota</taxon>
        <taxon>Viridiplantae</taxon>
        <taxon>Streptophyta</taxon>
        <taxon>Embryophyta</taxon>
        <taxon>Tracheophyta</taxon>
        <taxon>Spermatophyta</taxon>
        <taxon>Magnoliopsida</taxon>
        <taxon>Liliopsida</taxon>
        <taxon>Poales</taxon>
        <taxon>Poaceae</taxon>
        <taxon>PACMAD clade</taxon>
        <taxon>Panicoideae</taxon>
        <taxon>Andropogonodae</taxon>
        <taxon>Andropogoneae</taxon>
        <taxon>Tripsacinae</taxon>
        <taxon>Zea</taxon>
    </lineage>
</organism>
<dbReference type="AlphaFoldDB" id="A0A3L6EP29"/>
<dbReference type="ExpressionAtlas" id="A0A3L6EP29">
    <property type="expression patterns" value="baseline and differential"/>
</dbReference>
<reference evidence="2" key="1">
    <citation type="journal article" date="2018" name="Nat. Genet.">
        <title>Extensive intraspecific gene order and gene structural variations between Mo17 and other maize genomes.</title>
        <authorList>
            <person name="Sun S."/>
            <person name="Zhou Y."/>
            <person name="Chen J."/>
            <person name="Shi J."/>
            <person name="Zhao H."/>
            <person name="Zhao H."/>
            <person name="Song W."/>
            <person name="Zhang M."/>
            <person name="Cui Y."/>
            <person name="Dong X."/>
            <person name="Liu H."/>
            <person name="Ma X."/>
            <person name="Jiao Y."/>
            <person name="Wang B."/>
            <person name="Wei X."/>
            <person name="Stein J.C."/>
            <person name="Glaubitz J.C."/>
            <person name="Lu F."/>
            <person name="Yu G."/>
            <person name="Liang C."/>
            <person name="Fengler K."/>
            <person name="Li B."/>
            <person name="Rafalski A."/>
            <person name="Schnable P.S."/>
            <person name="Ware D.H."/>
            <person name="Buckler E.S."/>
            <person name="Lai J."/>
        </authorList>
    </citation>
    <scope>NUCLEOTIDE SEQUENCE [LARGE SCALE GENOMIC DNA]</scope>
    <source>
        <tissue evidence="2">Seedling</tissue>
    </source>
</reference>
<sequence length="581" mass="61591">MALAIGGVHVDESSALGRNVFGVKRVVFPVAEMPVPARRLLRKRLRSELDAVRDLLSKPELYSCVSGAAGKDDDRLFVPEAAVEDDGRRKASPCAGRKRESTKPDDRERLAGRLASMAAVLPDHVVAFLQDRRAGDADSRGGDGEIETDVQSMKDGALFQLKVLLDKFAPETTPKLVPRAPRVGSGISCLSQARHQEAGDRIPPVQEEGQGINVCGGGVSRISIQDIAEEYGELVNGIRVQLLSPLQRKYVDLAEQGGYIDICGDASPVVFPAKTGDSSSPNLSSSSDSDATSSTDSDSSSSSLEAGEPVPAPEADPIPIQGKHNTHTQPPEPAPEAIQIAEPENQCPATVCAITKSPPAPTVLPKECDTLAQPPGPPPLEQAPEAVQIAEPGELKEKCVAAGATMHPITGSAPPPAVLPNGNGTSSQPAPVAAQIAQPQEVQRDGVRRARTQTNDLIAMARQEGKRRAMAKARRELLELERAVLPDERIHPLDMELLGIAAFEHVVSTVRDARTAQPPVNYGVGLSVSPGRPSILQQLGLFLKADGGGEEEEGEEERPPPLAVASDGEDMDMEVEDGQIL</sequence>
<dbReference type="InterPro" id="IPR052442">
    <property type="entry name" value="Env_Response_Regulator"/>
</dbReference>
<evidence type="ECO:0008006" key="3">
    <source>
        <dbReference type="Google" id="ProtNLM"/>
    </source>
</evidence>
<evidence type="ECO:0000256" key="1">
    <source>
        <dbReference type="SAM" id="MobiDB-lite"/>
    </source>
</evidence>
<comment type="caution">
    <text evidence="2">The sequence shown here is derived from an EMBL/GenBank/DDBJ whole genome shotgun (WGS) entry which is preliminary data.</text>
</comment>
<protein>
    <recommendedName>
        <fullName evidence="3">NET domain-containing protein</fullName>
    </recommendedName>
</protein>
<gene>
    <name evidence="2" type="ORF">Zm00014a_041702</name>
</gene>
<feature type="compositionally biased region" description="Acidic residues" evidence="1">
    <location>
        <begin position="567"/>
        <end position="581"/>
    </location>
</feature>
<feature type="compositionally biased region" description="Basic and acidic residues" evidence="1">
    <location>
        <begin position="97"/>
        <end position="106"/>
    </location>
</feature>
<proteinExistence type="predicted"/>
<dbReference type="Proteomes" id="UP000251960">
    <property type="component" value="Chromosome 5"/>
</dbReference>
<dbReference type="EMBL" id="NCVQ01000006">
    <property type="protein sequence ID" value="PWZ21821.1"/>
    <property type="molecule type" value="Genomic_DNA"/>
</dbReference>
<name>A0A3L6EP29_MAIZE</name>
<dbReference type="PANTHER" id="PTHR46136">
    <property type="entry name" value="TRANSCRIPTION FACTOR GTE8"/>
    <property type="match status" value="1"/>
</dbReference>
<accession>A0A3L6EP29</accession>